<sequence>MFRLNQDLVGREGREQDDRAEVAVWVMYVEVEVEVEVSRAA</sequence>
<dbReference type="EMBL" id="BEZZ01164645">
    <property type="protein sequence ID" value="GCC45712.1"/>
    <property type="molecule type" value="Genomic_DNA"/>
</dbReference>
<comment type="caution">
    <text evidence="1">The sequence shown here is derived from an EMBL/GenBank/DDBJ whole genome shotgun (WGS) entry which is preliminary data.</text>
</comment>
<dbReference type="Proteomes" id="UP000287033">
    <property type="component" value="Unassembled WGS sequence"/>
</dbReference>
<dbReference type="AlphaFoldDB" id="A0A401TSU4"/>
<proteinExistence type="predicted"/>
<accession>A0A401TSU4</accession>
<feature type="non-terminal residue" evidence="1">
    <location>
        <position position="41"/>
    </location>
</feature>
<evidence type="ECO:0000313" key="1">
    <source>
        <dbReference type="EMBL" id="GCC45712.1"/>
    </source>
</evidence>
<protein>
    <submittedName>
        <fullName evidence="1">Uncharacterized protein</fullName>
    </submittedName>
</protein>
<name>A0A401TSU4_CHIPU</name>
<reference evidence="1 2" key="1">
    <citation type="journal article" date="2018" name="Nat. Ecol. Evol.">
        <title>Shark genomes provide insights into elasmobranch evolution and the origin of vertebrates.</title>
        <authorList>
            <person name="Hara Y"/>
            <person name="Yamaguchi K"/>
            <person name="Onimaru K"/>
            <person name="Kadota M"/>
            <person name="Koyanagi M"/>
            <person name="Keeley SD"/>
            <person name="Tatsumi K"/>
            <person name="Tanaka K"/>
            <person name="Motone F"/>
            <person name="Kageyama Y"/>
            <person name="Nozu R"/>
            <person name="Adachi N"/>
            <person name="Nishimura O"/>
            <person name="Nakagawa R"/>
            <person name="Tanegashima C"/>
            <person name="Kiyatake I"/>
            <person name="Matsumoto R"/>
            <person name="Murakumo K"/>
            <person name="Nishida K"/>
            <person name="Terakita A"/>
            <person name="Kuratani S"/>
            <person name="Sato K"/>
            <person name="Hyodo S Kuraku.S."/>
        </authorList>
    </citation>
    <scope>NUCLEOTIDE SEQUENCE [LARGE SCALE GENOMIC DNA]</scope>
</reference>
<gene>
    <name evidence="1" type="ORF">chiPu_0029733</name>
</gene>
<keyword evidence="2" id="KW-1185">Reference proteome</keyword>
<evidence type="ECO:0000313" key="2">
    <source>
        <dbReference type="Proteomes" id="UP000287033"/>
    </source>
</evidence>
<organism evidence="1 2">
    <name type="scientific">Chiloscyllium punctatum</name>
    <name type="common">Brownbanded bambooshark</name>
    <name type="synonym">Hemiscyllium punctatum</name>
    <dbReference type="NCBI Taxonomy" id="137246"/>
    <lineage>
        <taxon>Eukaryota</taxon>
        <taxon>Metazoa</taxon>
        <taxon>Chordata</taxon>
        <taxon>Craniata</taxon>
        <taxon>Vertebrata</taxon>
        <taxon>Chondrichthyes</taxon>
        <taxon>Elasmobranchii</taxon>
        <taxon>Galeomorphii</taxon>
        <taxon>Galeoidea</taxon>
        <taxon>Orectolobiformes</taxon>
        <taxon>Hemiscylliidae</taxon>
        <taxon>Chiloscyllium</taxon>
    </lineage>
</organism>